<feature type="non-terminal residue" evidence="2">
    <location>
        <position position="1"/>
    </location>
</feature>
<accession>A0A225VY88</accession>
<name>A0A225VY88_9STRA</name>
<feature type="region of interest" description="Disordered" evidence="1">
    <location>
        <begin position="202"/>
        <end position="265"/>
    </location>
</feature>
<comment type="caution">
    <text evidence="2">The sequence shown here is derived from an EMBL/GenBank/DDBJ whole genome shotgun (WGS) entry which is preliminary data.</text>
</comment>
<gene>
    <name evidence="2" type="ORF">PHMEG_00017358</name>
</gene>
<dbReference type="EMBL" id="NBNE01002637">
    <property type="protein sequence ID" value="OWZ09868.1"/>
    <property type="molecule type" value="Genomic_DNA"/>
</dbReference>
<reference evidence="3" key="1">
    <citation type="submission" date="2017-03" db="EMBL/GenBank/DDBJ databases">
        <title>Phytopthora megakarya and P. palmivora, two closely related causual agents of cacao black pod achieved similar genome size and gene model numbers by different mechanisms.</title>
        <authorList>
            <person name="Ali S."/>
            <person name="Shao J."/>
            <person name="Larry D.J."/>
            <person name="Kronmiller B."/>
            <person name="Shen D."/>
            <person name="Strem M.D."/>
            <person name="Melnick R.L."/>
            <person name="Guiltinan M.J."/>
            <person name="Tyler B.M."/>
            <person name="Meinhardt L.W."/>
            <person name="Bailey B.A."/>
        </authorList>
    </citation>
    <scope>NUCLEOTIDE SEQUENCE [LARGE SCALE GENOMIC DNA]</scope>
    <source>
        <strain evidence="3">zdho120</strain>
    </source>
</reference>
<evidence type="ECO:0000256" key="1">
    <source>
        <dbReference type="SAM" id="MobiDB-lite"/>
    </source>
</evidence>
<sequence>GVKTKSMDKCRIKITLGHRAVYTLDVWVGNIGRGIDVLLGMNLMVVAGVRLCAHKGEVVLPDEERILLIVSPKRAHVGRTVDVSIHESLWLAPGDSKYIPIRTSEPDLGSMDTWVSQGDRWVTRIIFSPGSYQYDKREFLVYENTRCPATECRLDADARVSEQAALPMVDRPEYPIPTRVLQRDPRASAAVLEVLAAHRDMQTPDHAGSGQPTQVTSAAQHETSSRPGDYPAATALAPGAGHVMAASDETPEPDRPRPQASGWDV</sequence>
<proteinExistence type="predicted"/>
<protein>
    <recommendedName>
        <fullName evidence="4">Eukaryotic/viral aspartic protease</fullName>
    </recommendedName>
</protein>
<organism evidence="2 3">
    <name type="scientific">Phytophthora megakarya</name>
    <dbReference type="NCBI Taxonomy" id="4795"/>
    <lineage>
        <taxon>Eukaryota</taxon>
        <taxon>Sar</taxon>
        <taxon>Stramenopiles</taxon>
        <taxon>Oomycota</taxon>
        <taxon>Peronosporomycetes</taxon>
        <taxon>Peronosporales</taxon>
        <taxon>Peronosporaceae</taxon>
        <taxon>Phytophthora</taxon>
    </lineage>
</organism>
<feature type="compositionally biased region" description="Polar residues" evidence="1">
    <location>
        <begin position="210"/>
        <end position="226"/>
    </location>
</feature>
<dbReference type="AlphaFoldDB" id="A0A225VY88"/>
<evidence type="ECO:0000313" key="3">
    <source>
        <dbReference type="Proteomes" id="UP000198211"/>
    </source>
</evidence>
<evidence type="ECO:0000313" key="2">
    <source>
        <dbReference type="EMBL" id="OWZ09868.1"/>
    </source>
</evidence>
<dbReference type="OrthoDB" id="128412at2759"/>
<dbReference type="Proteomes" id="UP000198211">
    <property type="component" value="Unassembled WGS sequence"/>
</dbReference>
<keyword evidence="3" id="KW-1185">Reference proteome</keyword>
<evidence type="ECO:0008006" key="4">
    <source>
        <dbReference type="Google" id="ProtNLM"/>
    </source>
</evidence>